<dbReference type="AlphaFoldDB" id="A0A7H0HR24"/>
<dbReference type="Proteomes" id="UP000516230">
    <property type="component" value="Chromosome"/>
</dbReference>
<dbReference type="KEGG" id="sgj:IAG43_08560"/>
<name>A0A7H0HR24_9ACTN</name>
<accession>A0A7H0HR24</accession>
<dbReference type="EMBL" id="CP060825">
    <property type="protein sequence ID" value="QNP62990.1"/>
    <property type="molecule type" value="Genomic_DNA"/>
</dbReference>
<evidence type="ECO:0000313" key="2">
    <source>
        <dbReference type="Proteomes" id="UP000516230"/>
    </source>
</evidence>
<gene>
    <name evidence="1" type="ORF">IAG43_08560</name>
</gene>
<dbReference type="RefSeq" id="WP_187740159.1">
    <property type="nucleotide sequence ID" value="NZ_CP060825.1"/>
</dbReference>
<keyword evidence="2" id="KW-1185">Reference proteome</keyword>
<reference evidence="1 2" key="1">
    <citation type="submission" date="2020-08" db="EMBL/GenBank/DDBJ databases">
        <title>A novel species.</title>
        <authorList>
            <person name="Gao J."/>
        </authorList>
    </citation>
    <scope>NUCLEOTIDE SEQUENCE [LARGE SCALE GENOMIC DNA]</scope>
    <source>
        <strain evidence="1 2">CRPJ-33</strain>
    </source>
</reference>
<organism evidence="1 2">
    <name type="scientific">Streptomyces genisteinicus</name>
    <dbReference type="NCBI Taxonomy" id="2768068"/>
    <lineage>
        <taxon>Bacteria</taxon>
        <taxon>Bacillati</taxon>
        <taxon>Actinomycetota</taxon>
        <taxon>Actinomycetes</taxon>
        <taxon>Kitasatosporales</taxon>
        <taxon>Streptomycetaceae</taxon>
        <taxon>Streptomyces</taxon>
    </lineage>
</organism>
<proteinExistence type="predicted"/>
<sequence length="83" mass="9251">MAIVKKHGEPWIRVSPRGRQEEPESLVAVKGEIERRRGSIDLLDPRFRTGRRQASRCAAPGLAGVVVKIAVDLAVVLVRRRDV</sequence>
<protein>
    <submittedName>
        <fullName evidence="1">Uncharacterized protein</fullName>
    </submittedName>
</protein>
<evidence type="ECO:0000313" key="1">
    <source>
        <dbReference type="EMBL" id="QNP62990.1"/>
    </source>
</evidence>